<dbReference type="GO" id="GO:0005886">
    <property type="term" value="C:plasma membrane"/>
    <property type="evidence" value="ECO:0007669"/>
    <property type="project" value="UniProtKB-SubCell"/>
</dbReference>
<organism evidence="9 10">
    <name type="scientific">Rhodocytophaga rosea</name>
    <dbReference type="NCBI Taxonomy" id="2704465"/>
    <lineage>
        <taxon>Bacteria</taxon>
        <taxon>Pseudomonadati</taxon>
        <taxon>Bacteroidota</taxon>
        <taxon>Cytophagia</taxon>
        <taxon>Cytophagales</taxon>
        <taxon>Rhodocytophagaceae</taxon>
        <taxon>Rhodocytophaga</taxon>
    </lineage>
</organism>
<gene>
    <name evidence="9" type="ORF">GXP67_04930</name>
</gene>
<feature type="transmembrane region" description="Helical" evidence="8">
    <location>
        <begin position="304"/>
        <end position="328"/>
    </location>
</feature>
<accession>A0A6C0GDR0</accession>
<evidence type="ECO:0000256" key="6">
    <source>
        <dbReference type="ARBA" id="ARBA00022989"/>
    </source>
</evidence>
<dbReference type="PANTHER" id="PTHR21716">
    <property type="entry name" value="TRANSMEMBRANE PROTEIN"/>
    <property type="match status" value="1"/>
</dbReference>
<dbReference type="AlphaFoldDB" id="A0A6C0GDR0"/>
<keyword evidence="7 8" id="KW-0472">Membrane</keyword>
<keyword evidence="10" id="KW-1185">Reference proteome</keyword>
<evidence type="ECO:0000313" key="9">
    <source>
        <dbReference type="EMBL" id="QHT66057.1"/>
    </source>
</evidence>
<evidence type="ECO:0000256" key="7">
    <source>
        <dbReference type="ARBA" id="ARBA00023136"/>
    </source>
</evidence>
<comment type="similarity">
    <text evidence="2">Belongs to the autoinducer-2 exporter (AI-2E) (TC 2.A.86) family.</text>
</comment>
<evidence type="ECO:0000256" key="8">
    <source>
        <dbReference type="SAM" id="Phobius"/>
    </source>
</evidence>
<feature type="transmembrane region" description="Helical" evidence="8">
    <location>
        <begin position="267"/>
        <end position="284"/>
    </location>
</feature>
<evidence type="ECO:0000256" key="1">
    <source>
        <dbReference type="ARBA" id="ARBA00004651"/>
    </source>
</evidence>
<feature type="transmembrane region" description="Helical" evidence="8">
    <location>
        <begin position="233"/>
        <end position="260"/>
    </location>
</feature>
<protein>
    <submittedName>
        <fullName evidence="9">AI-2E family transporter</fullName>
    </submittedName>
</protein>
<feature type="transmembrane region" description="Helical" evidence="8">
    <location>
        <begin position="65"/>
        <end position="87"/>
    </location>
</feature>
<reference evidence="9 10" key="1">
    <citation type="submission" date="2020-01" db="EMBL/GenBank/DDBJ databases">
        <authorList>
            <person name="Kim M.K."/>
        </authorList>
    </citation>
    <scope>NUCLEOTIDE SEQUENCE [LARGE SCALE GENOMIC DNA]</scope>
    <source>
        <strain evidence="9 10">172606-1</strain>
    </source>
</reference>
<keyword evidence="6 8" id="KW-1133">Transmembrane helix</keyword>
<dbReference type="RefSeq" id="WP_162442130.1">
    <property type="nucleotide sequence ID" value="NZ_CP048222.1"/>
</dbReference>
<feature type="transmembrane region" description="Helical" evidence="8">
    <location>
        <begin position="12"/>
        <end position="29"/>
    </location>
</feature>
<dbReference type="Proteomes" id="UP000480178">
    <property type="component" value="Chromosome"/>
</dbReference>
<evidence type="ECO:0000313" key="10">
    <source>
        <dbReference type="Proteomes" id="UP000480178"/>
    </source>
</evidence>
<dbReference type="InterPro" id="IPR002549">
    <property type="entry name" value="AI-2E-like"/>
</dbReference>
<dbReference type="PANTHER" id="PTHR21716:SF53">
    <property type="entry name" value="PERMEASE PERM-RELATED"/>
    <property type="match status" value="1"/>
</dbReference>
<feature type="transmembrane region" description="Helical" evidence="8">
    <location>
        <begin position="205"/>
        <end position="227"/>
    </location>
</feature>
<dbReference type="Pfam" id="PF01594">
    <property type="entry name" value="AI-2E_transport"/>
    <property type="match status" value="1"/>
</dbReference>
<feature type="transmembrane region" description="Helical" evidence="8">
    <location>
        <begin position="35"/>
        <end position="53"/>
    </location>
</feature>
<feature type="transmembrane region" description="Helical" evidence="8">
    <location>
        <begin position="146"/>
        <end position="171"/>
    </location>
</feature>
<evidence type="ECO:0000256" key="2">
    <source>
        <dbReference type="ARBA" id="ARBA00009773"/>
    </source>
</evidence>
<keyword evidence="5 8" id="KW-0812">Transmembrane</keyword>
<name>A0A6C0GDR0_9BACT</name>
<proteinExistence type="inferred from homology"/>
<keyword evidence="3" id="KW-0813">Transport</keyword>
<evidence type="ECO:0000256" key="5">
    <source>
        <dbReference type="ARBA" id="ARBA00022692"/>
    </source>
</evidence>
<keyword evidence="4" id="KW-1003">Cell membrane</keyword>
<evidence type="ECO:0000256" key="3">
    <source>
        <dbReference type="ARBA" id="ARBA00022448"/>
    </source>
</evidence>
<evidence type="ECO:0000256" key="4">
    <source>
        <dbReference type="ARBA" id="ARBA00022475"/>
    </source>
</evidence>
<comment type="subcellular location">
    <subcellularLocation>
        <location evidence="1">Cell membrane</location>
        <topology evidence="1">Multi-pass membrane protein</topology>
    </subcellularLocation>
</comment>
<sequence>MNQTELFRQFPLLRYILLLLFAFLFFGGLHEARQFLIPFSLAAVLAMLMLPICRRLEKWGLHRGIAIGICILIILLTLAGLVFLFSLQVASFAQDIPALSGQLTKKLDNVQQFIEDKTNVSPDKQIEYLKQRASTMLESTGKYMSGFVSTTTGMLATIGIIVIYIFFFMYYRGKFLRFILMITPAEDHEKVKKITTQVSQVTQQYLSGVIIVVVILAILNSIGLLIIGIKQAIFFGSLAGLLNIIPYIGVLIGSLLPILVALLTKDSFTSAIAVAAVFAFNQFLENNFLTPNIVGGKVKVNPLATIMALLIGGYLWGVAGMILFIPFLGIAKIIFDNIEGLQPYGYLIGDEDTPGSDEPIVEKIKRRIRKVRK</sequence>
<dbReference type="KEGG" id="rhoz:GXP67_04930"/>
<dbReference type="EMBL" id="CP048222">
    <property type="protein sequence ID" value="QHT66057.1"/>
    <property type="molecule type" value="Genomic_DNA"/>
</dbReference>